<keyword evidence="6" id="KW-0902">Two-component regulatory system</keyword>
<feature type="domain" description="PAS" evidence="10">
    <location>
        <begin position="22"/>
        <end position="66"/>
    </location>
</feature>
<dbReference type="Proteomes" id="UP000070578">
    <property type="component" value="Unassembled WGS sequence"/>
</dbReference>
<accession>A0A139BY52</accession>
<evidence type="ECO:0000256" key="4">
    <source>
        <dbReference type="ARBA" id="ARBA00022679"/>
    </source>
</evidence>
<reference evidence="12 13" key="1">
    <citation type="submission" date="2016-02" db="EMBL/GenBank/DDBJ databases">
        <authorList>
            <person name="Wen L."/>
            <person name="He K."/>
            <person name="Yang H."/>
        </authorList>
    </citation>
    <scope>NUCLEOTIDE SEQUENCE [LARGE SCALE GENOMIC DNA]</scope>
    <source>
        <strain evidence="12">ShG14-8</strain>
    </source>
</reference>
<dbReference type="GO" id="GO:0000155">
    <property type="term" value="F:phosphorelay sensor kinase activity"/>
    <property type="evidence" value="ECO:0007669"/>
    <property type="project" value="InterPro"/>
</dbReference>
<proteinExistence type="predicted"/>
<dbReference type="NCBIfam" id="TIGR00229">
    <property type="entry name" value="sensory_box"/>
    <property type="match status" value="3"/>
</dbReference>
<dbReference type="Gene3D" id="1.10.287.130">
    <property type="match status" value="1"/>
</dbReference>
<dbReference type="InterPro" id="IPR003661">
    <property type="entry name" value="HisK_dim/P_dom"/>
</dbReference>
<dbReference type="SUPFAM" id="SSF55781">
    <property type="entry name" value="GAF domain-like"/>
    <property type="match status" value="1"/>
</dbReference>
<evidence type="ECO:0000259" key="11">
    <source>
        <dbReference type="PROSITE" id="PS50113"/>
    </source>
</evidence>
<dbReference type="Pfam" id="PF00512">
    <property type="entry name" value="HisKA"/>
    <property type="match status" value="1"/>
</dbReference>
<dbReference type="InterPro" id="IPR003018">
    <property type="entry name" value="GAF"/>
</dbReference>
<keyword evidence="4" id="KW-0808">Transferase</keyword>
<keyword evidence="3" id="KW-0597">Phosphoprotein</keyword>
<feature type="domain" description="PAC" evidence="11">
    <location>
        <begin position="211"/>
        <end position="263"/>
    </location>
</feature>
<dbReference type="PANTHER" id="PTHR43047">
    <property type="entry name" value="TWO-COMPONENT HISTIDINE PROTEIN KINASE"/>
    <property type="match status" value="1"/>
</dbReference>
<dbReference type="SMART" id="SM00086">
    <property type="entry name" value="PAC"/>
    <property type="match status" value="3"/>
</dbReference>
<evidence type="ECO:0000256" key="2">
    <source>
        <dbReference type="ARBA" id="ARBA00012438"/>
    </source>
</evidence>
<comment type="catalytic activity">
    <reaction evidence="1">
        <text>ATP + protein L-histidine = ADP + protein N-phospho-L-histidine.</text>
        <dbReference type="EC" id="2.7.13.3"/>
    </reaction>
</comment>
<sequence length="836" mass="92624">MKSKHADDQPSNGADRELRQAEDALYRTLFEHAPVGVLVADTGSRYLDANPSICRMLGYARDELIGMHASDILVRSGTQHIMPALNDTKIHSGCSHEWQFRRKDGSVFSVEVTATTMPDGNLLAMVRDISASKPADMAAAWLAAIVESSGDAIIGKDLNGIVTSWNSGAEKIFGYSAREMVGTSILRLFPADRQHEEKHILGKIWRGEKVEHLETLRLTKDKRLVDVLITTSPIRDAAGNIIGASKIARDITALKAREREIARMSRLYAALSQINQAIVWTKTRDELFQNICRVLIEHGGFQMAWIGWHDPATQLLMPVAVCGDESGYIRSIRIYTDDRPEAQGPSGTAFRTGRPYICNDMLNDPATLPWRAEIVRRSFRASAVFPVRQNDRVCGTLTVYADQQDFFQDEEIALLAEAAGDVSFALDNLARDEERRQAEMAAQSERQFSDTMIESMPGILYFYNEQGQFLRWNKNFEIVSGYSGAEIACMHPLDIFSGEEKHALERRIAEVFETGESFIEASLIARDGKATPYFFTGRRVVFNGMTCLVGMGIDISERKQAETALRELNETLEQKVTERTGELQAALVRARAADEIKSAFLATMSHELRTPLNSIIGFTGIILQGLAGPLGAEQTKQLGMVQGSARHLLDLINDVLDISKIEAGQLEVRAEPFDLRVSLERVIALVRPMAEKKHLALDAVIHAGPFNVVSDRRRVEQILLNLLNNAIKFTEHGGVTVTAGLIDGFRAQPDLPPRPAVRLQVSDTGIGIKPDELATLFQPFRQLDAGLTRQHEGTGLGLAICRRLAVLLQGEITVNSIWSKGSEFTLTIPLQLPSRS</sequence>
<dbReference type="Pfam" id="PF02518">
    <property type="entry name" value="HATPase_c"/>
    <property type="match status" value="1"/>
</dbReference>
<dbReference type="InterPro" id="IPR000700">
    <property type="entry name" value="PAS-assoc_C"/>
</dbReference>
<dbReference type="Pfam" id="PF00989">
    <property type="entry name" value="PAS"/>
    <property type="match status" value="1"/>
</dbReference>
<dbReference type="PROSITE" id="PS50113">
    <property type="entry name" value="PAC"/>
    <property type="match status" value="2"/>
</dbReference>
<dbReference type="EC" id="2.7.13.3" evidence="2"/>
<name>A0A139BY52_9PROT</name>
<feature type="domain" description="PAS" evidence="10">
    <location>
        <begin position="138"/>
        <end position="208"/>
    </location>
</feature>
<dbReference type="Pfam" id="PF08448">
    <property type="entry name" value="PAS_4"/>
    <property type="match status" value="1"/>
</dbReference>
<dbReference type="PROSITE" id="PS50112">
    <property type="entry name" value="PAS"/>
    <property type="match status" value="3"/>
</dbReference>
<evidence type="ECO:0000256" key="5">
    <source>
        <dbReference type="ARBA" id="ARBA00022777"/>
    </source>
</evidence>
<dbReference type="Gene3D" id="3.30.450.40">
    <property type="match status" value="1"/>
</dbReference>
<dbReference type="InterPro" id="IPR036097">
    <property type="entry name" value="HisK_dim/P_sf"/>
</dbReference>
<dbReference type="InterPro" id="IPR029016">
    <property type="entry name" value="GAF-like_dom_sf"/>
</dbReference>
<reference evidence="12 13" key="2">
    <citation type="submission" date="2016-03" db="EMBL/GenBank/DDBJ databases">
        <title>New uncultured bacterium of the family Gallionellaceae from acid mine drainage: description and reconstruction of genome based on metagenomic analysis of microbial community.</title>
        <authorList>
            <person name="Kadnikov V."/>
            <person name="Ivasenko D."/>
            <person name="Beletsky A."/>
            <person name="Mardanov A."/>
            <person name="Danilova E."/>
            <person name="Pimenov N."/>
            <person name="Karnachuk O."/>
            <person name="Ravin N."/>
        </authorList>
    </citation>
    <scope>NUCLEOTIDE SEQUENCE [LARGE SCALE GENOMIC DNA]</scope>
    <source>
        <strain evidence="12">ShG14-8</strain>
    </source>
</reference>
<organism evidence="12 13">
    <name type="scientific">Candidatus Gallionella acididurans</name>
    <dbReference type="NCBI Taxonomy" id="1796491"/>
    <lineage>
        <taxon>Bacteria</taxon>
        <taxon>Pseudomonadati</taxon>
        <taxon>Pseudomonadota</taxon>
        <taxon>Betaproteobacteria</taxon>
        <taxon>Nitrosomonadales</taxon>
        <taxon>Gallionellaceae</taxon>
        <taxon>Gallionella</taxon>
    </lineage>
</organism>
<dbReference type="SUPFAM" id="SSF55785">
    <property type="entry name" value="PYP-like sensor domain (PAS domain)"/>
    <property type="match status" value="3"/>
</dbReference>
<dbReference type="PATRIC" id="fig|1796491.3.peg.50"/>
<dbReference type="InterPro" id="IPR013656">
    <property type="entry name" value="PAS_4"/>
</dbReference>
<dbReference type="CDD" id="cd00082">
    <property type="entry name" value="HisKA"/>
    <property type="match status" value="1"/>
</dbReference>
<dbReference type="InterPro" id="IPR005467">
    <property type="entry name" value="His_kinase_dom"/>
</dbReference>
<dbReference type="InterPro" id="IPR003594">
    <property type="entry name" value="HATPase_dom"/>
</dbReference>
<dbReference type="InterPro" id="IPR013767">
    <property type="entry name" value="PAS_fold"/>
</dbReference>
<evidence type="ECO:0000256" key="6">
    <source>
        <dbReference type="ARBA" id="ARBA00023012"/>
    </source>
</evidence>
<dbReference type="SMART" id="SM00091">
    <property type="entry name" value="PAS"/>
    <property type="match status" value="3"/>
</dbReference>
<dbReference type="InterPro" id="IPR035965">
    <property type="entry name" value="PAS-like_dom_sf"/>
</dbReference>
<evidence type="ECO:0000313" key="13">
    <source>
        <dbReference type="Proteomes" id="UP000070578"/>
    </source>
</evidence>
<feature type="domain" description="PAS" evidence="10">
    <location>
        <begin position="445"/>
        <end position="515"/>
    </location>
</feature>
<evidence type="ECO:0000256" key="1">
    <source>
        <dbReference type="ARBA" id="ARBA00000085"/>
    </source>
</evidence>
<evidence type="ECO:0000259" key="9">
    <source>
        <dbReference type="PROSITE" id="PS50109"/>
    </source>
</evidence>
<dbReference type="PRINTS" id="PR00344">
    <property type="entry name" value="BCTRLSENSOR"/>
</dbReference>
<dbReference type="InterPro" id="IPR036890">
    <property type="entry name" value="HATPase_C_sf"/>
</dbReference>
<evidence type="ECO:0000313" key="12">
    <source>
        <dbReference type="EMBL" id="KXS33831.1"/>
    </source>
</evidence>
<evidence type="ECO:0000256" key="8">
    <source>
        <dbReference type="ARBA" id="ARBA00070152"/>
    </source>
</evidence>
<dbReference type="SMART" id="SM00065">
    <property type="entry name" value="GAF"/>
    <property type="match status" value="1"/>
</dbReference>
<dbReference type="Gene3D" id="3.30.565.10">
    <property type="entry name" value="Histidine kinase-like ATPase, C-terminal domain"/>
    <property type="match status" value="1"/>
</dbReference>
<dbReference type="PROSITE" id="PS50109">
    <property type="entry name" value="HIS_KIN"/>
    <property type="match status" value="1"/>
</dbReference>
<dbReference type="InterPro" id="IPR004358">
    <property type="entry name" value="Sig_transdc_His_kin-like_C"/>
</dbReference>
<evidence type="ECO:0000256" key="3">
    <source>
        <dbReference type="ARBA" id="ARBA00022553"/>
    </source>
</evidence>
<feature type="domain" description="Histidine kinase" evidence="9">
    <location>
        <begin position="603"/>
        <end position="832"/>
    </location>
</feature>
<comment type="function">
    <text evidence="7">Member of the two-component regulatory system BvgS/BvgA. Phosphorylates BvgA via a four-step phosphorelay in response to environmental signals.</text>
</comment>
<dbReference type="SUPFAM" id="SSF47384">
    <property type="entry name" value="Homodimeric domain of signal transducing histidine kinase"/>
    <property type="match status" value="1"/>
</dbReference>
<dbReference type="EMBL" id="LSLI01000001">
    <property type="protein sequence ID" value="KXS33831.1"/>
    <property type="molecule type" value="Genomic_DNA"/>
</dbReference>
<dbReference type="AlphaFoldDB" id="A0A139BY52"/>
<dbReference type="SMART" id="SM00388">
    <property type="entry name" value="HisKA"/>
    <property type="match status" value="1"/>
</dbReference>
<dbReference type="Pfam" id="PF13426">
    <property type="entry name" value="PAS_9"/>
    <property type="match status" value="1"/>
</dbReference>
<comment type="caution">
    <text evidence="12">The sequence shown here is derived from an EMBL/GenBank/DDBJ whole genome shotgun (WGS) entry which is preliminary data.</text>
</comment>
<dbReference type="CDD" id="cd00130">
    <property type="entry name" value="PAS"/>
    <property type="match status" value="3"/>
</dbReference>
<dbReference type="InterPro" id="IPR001610">
    <property type="entry name" value="PAC"/>
</dbReference>
<protein>
    <recommendedName>
        <fullName evidence="8">Virulence sensor protein BvgS</fullName>
        <ecNumber evidence="2">2.7.13.3</ecNumber>
    </recommendedName>
</protein>
<dbReference type="FunFam" id="3.30.565.10:FF:000010">
    <property type="entry name" value="Sensor histidine kinase RcsC"/>
    <property type="match status" value="1"/>
</dbReference>
<dbReference type="Pfam" id="PF13185">
    <property type="entry name" value="GAF_2"/>
    <property type="match status" value="1"/>
</dbReference>
<dbReference type="SUPFAM" id="SSF55874">
    <property type="entry name" value="ATPase domain of HSP90 chaperone/DNA topoisomerase II/histidine kinase"/>
    <property type="match status" value="1"/>
</dbReference>
<dbReference type="CDD" id="cd16922">
    <property type="entry name" value="HATPase_EvgS-ArcB-TorS-like"/>
    <property type="match status" value="1"/>
</dbReference>
<dbReference type="Gene3D" id="3.30.450.20">
    <property type="entry name" value="PAS domain"/>
    <property type="match status" value="3"/>
</dbReference>
<dbReference type="SMART" id="SM00387">
    <property type="entry name" value="HATPase_c"/>
    <property type="match status" value="1"/>
</dbReference>
<gene>
    <name evidence="12" type="ORF">AWT59_0046</name>
</gene>
<dbReference type="GO" id="GO:0006355">
    <property type="term" value="P:regulation of DNA-templated transcription"/>
    <property type="evidence" value="ECO:0007669"/>
    <property type="project" value="InterPro"/>
</dbReference>
<evidence type="ECO:0000256" key="7">
    <source>
        <dbReference type="ARBA" id="ARBA00058004"/>
    </source>
</evidence>
<keyword evidence="5 12" id="KW-0418">Kinase</keyword>
<dbReference type="InterPro" id="IPR000014">
    <property type="entry name" value="PAS"/>
</dbReference>
<feature type="domain" description="PAC" evidence="11">
    <location>
        <begin position="517"/>
        <end position="567"/>
    </location>
</feature>
<evidence type="ECO:0000259" key="10">
    <source>
        <dbReference type="PROSITE" id="PS50112"/>
    </source>
</evidence>